<dbReference type="AlphaFoldDB" id="A0A918DX94"/>
<evidence type="ECO:0000313" key="3">
    <source>
        <dbReference type="Proteomes" id="UP000641932"/>
    </source>
</evidence>
<evidence type="ECO:0000259" key="1">
    <source>
        <dbReference type="SMART" id="SM00943"/>
    </source>
</evidence>
<evidence type="ECO:0000313" key="2">
    <source>
        <dbReference type="EMBL" id="GGO86873.1"/>
    </source>
</evidence>
<name>A0A918DX94_9ACTN</name>
<dbReference type="InterPro" id="IPR015330">
    <property type="entry name" value="DNA_primase/pol_bifunc_N"/>
</dbReference>
<feature type="domain" description="DNA primase/polymerase bifunctional N-terminal" evidence="1">
    <location>
        <begin position="22"/>
        <end position="202"/>
    </location>
</feature>
<proteinExistence type="predicted"/>
<dbReference type="EMBL" id="BMMS01000009">
    <property type="protein sequence ID" value="GGO86873.1"/>
    <property type="molecule type" value="Genomic_DNA"/>
</dbReference>
<reference evidence="2" key="1">
    <citation type="journal article" date="2014" name="Int. J. Syst. Evol. Microbiol.">
        <title>Complete genome sequence of Corynebacterium casei LMG S-19264T (=DSM 44701T), isolated from a smear-ripened cheese.</title>
        <authorList>
            <consortium name="US DOE Joint Genome Institute (JGI-PGF)"/>
            <person name="Walter F."/>
            <person name="Albersmeier A."/>
            <person name="Kalinowski J."/>
            <person name="Ruckert C."/>
        </authorList>
    </citation>
    <scope>NUCLEOTIDE SEQUENCE</scope>
    <source>
        <strain evidence="2">CGMCC 4.7201</strain>
    </source>
</reference>
<dbReference type="SMART" id="SM00943">
    <property type="entry name" value="Prim-Pol"/>
    <property type="match status" value="1"/>
</dbReference>
<comment type="caution">
    <text evidence="2">The sequence shown here is derived from an EMBL/GenBank/DDBJ whole genome shotgun (WGS) entry which is preliminary data.</text>
</comment>
<reference evidence="2" key="2">
    <citation type="submission" date="2020-09" db="EMBL/GenBank/DDBJ databases">
        <authorList>
            <person name="Sun Q."/>
            <person name="Zhou Y."/>
        </authorList>
    </citation>
    <scope>NUCLEOTIDE SEQUENCE</scope>
    <source>
        <strain evidence="2">CGMCC 4.7201</strain>
    </source>
</reference>
<dbReference type="Proteomes" id="UP000641932">
    <property type="component" value="Unassembled WGS sequence"/>
</dbReference>
<accession>A0A918DX94</accession>
<organism evidence="2 3">
    <name type="scientific">Wenjunlia tyrosinilytica</name>
    <dbReference type="NCBI Taxonomy" id="1544741"/>
    <lineage>
        <taxon>Bacteria</taxon>
        <taxon>Bacillati</taxon>
        <taxon>Actinomycetota</taxon>
        <taxon>Actinomycetes</taxon>
        <taxon>Kitasatosporales</taxon>
        <taxon>Streptomycetaceae</taxon>
        <taxon>Wenjunlia</taxon>
    </lineage>
</organism>
<sequence>MQHVEDNGAPSPQQAEGLLESAVRYAEERHWDVHPGTWLIEDDGPLRCSCGEPHCPRPGAHPVEDDWVNRATGAPAAIRRLWTELPRASVLMPAGRTFDVLDVPEVAGCLALARMERMDIPLGPVCSTPDRRLQFFVLPGASAKVPDLLRRLGWMPGSVDLACRGDGEYVVAPPSRTVTGGALWARRPTSSNRWLPEAEELIGPLAYACAREAAATRNR</sequence>
<gene>
    <name evidence="2" type="ORF">GCM10012280_24030</name>
</gene>
<keyword evidence="3" id="KW-1185">Reference proteome</keyword>
<protein>
    <submittedName>
        <fullName evidence="2">DNA primase</fullName>
    </submittedName>
</protein>
<dbReference type="Pfam" id="PF09250">
    <property type="entry name" value="Prim-Pol"/>
    <property type="match status" value="1"/>
</dbReference>